<evidence type="ECO:0000313" key="3">
    <source>
        <dbReference type="Proteomes" id="UP000219338"/>
    </source>
</evidence>
<name>A0A284S776_ARMOS</name>
<dbReference type="GO" id="GO:0005524">
    <property type="term" value="F:ATP binding"/>
    <property type="evidence" value="ECO:0007669"/>
    <property type="project" value="InterPro"/>
</dbReference>
<protein>
    <recommendedName>
        <fullName evidence="1">Protein kinase domain-containing protein</fullName>
    </recommendedName>
</protein>
<dbReference type="Pfam" id="PF00069">
    <property type="entry name" value="Pkinase"/>
    <property type="match status" value="1"/>
</dbReference>
<dbReference type="OrthoDB" id="4062651at2759"/>
<dbReference type="Gene3D" id="1.10.510.10">
    <property type="entry name" value="Transferase(Phosphotransferase) domain 1"/>
    <property type="match status" value="1"/>
</dbReference>
<feature type="domain" description="Protein kinase" evidence="1">
    <location>
        <begin position="2"/>
        <end position="274"/>
    </location>
</feature>
<sequence>MSTNPDVIGIGSKSERRLLFDAEQMDMDAEMPFRFRLMIWSDGDDFFHLKSPIRRPHDKKEEERSALVHQAILVPRTHCQTAPPSDLIRALHPIPDDEHIKVGLPLFFDAENPESGPIWPTMIHEARICEILMKNPHRNVAEYHGYMEKDGLMARLCFKRYGQTLTDAVEKGTLKAGDIELTLEQIEQGIRHIHRLGLVHNDINPSNILLAEDNVTPVIIDFDSCCKKGASLDYNGGTFPWSNDAPIAEFQNDDFGLDKVREWMKETLVEETSY</sequence>
<proteinExistence type="predicted"/>
<dbReference type="OMA" id="INPCNIM"/>
<dbReference type="STRING" id="47428.A0A284S776"/>
<accession>A0A284S776</accession>
<dbReference type="SUPFAM" id="SSF56112">
    <property type="entry name" value="Protein kinase-like (PK-like)"/>
    <property type="match status" value="1"/>
</dbReference>
<dbReference type="AlphaFoldDB" id="A0A284S776"/>
<dbReference type="Proteomes" id="UP000219338">
    <property type="component" value="Unassembled WGS sequence"/>
</dbReference>
<evidence type="ECO:0000259" key="1">
    <source>
        <dbReference type="PROSITE" id="PS50011"/>
    </source>
</evidence>
<dbReference type="PROSITE" id="PS50011">
    <property type="entry name" value="PROTEIN_KINASE_DOM"/>
    <property type="match status" value="1"/>
</dbReference>
<reference evidence="3" key="1">
    <citation type="journal article" date="2017" name="Nat. Ecol. Evol.">
        <title>Genome expansion and lineage-specific genetic innovations in the forest pathogenic fungi Armillaria.</title>
        <authorList>
            <person name="Sipos G."/>
            <person name="Prasanna A.N."/>
            <person name="Walter M.C."/>
            <person name="O'Connor E."/>
            <person name="Balint B."/>
            <person name="Krizsan K."/>
            <person name="Kiss B."/>
            <person name="Hess J."/>
            <person name="Varga T."/>
            <person name="Slot J."/>
            <person name="Riley R."/>
            <person name="Boka B."/>
            <person name="Rigling D."/>
            <person name="Barry K."/>
            <person name="Lee J."/>
            <person name="Mihaltcheva S."/>
            <person name="LaButti K."/>
            <person name="Lipzen A."/>
            <person name="Waldron R."/>
            <person name="Moloney N.M."/>
            <person name="Sperisen C."/>
            <person name="Kredics L."/>
            <person name="Vagvoelgyi C."/>
            <person name="Patrignani A."/>
            <person name="Fitzpatrick D."/>
            <person name="Nagy I."/>
            <person name="Doyle S."/>
            <person name="Anderson J.B."/>
            <person name="Grigoriev I.V."/>
            <person name="Gueldener U."/>
            <person name="Muensterkoetter M."/>
            <person name="Nagy L.G."/>
        </authorList>
    </citation>
    <scope>NUCLEOTIDE SEQUENCE [LARGE SCALE GENOMIC DNA]</scope>
    <source>
        <strain evidence="3">C18/9</strain>
    </source>
</reference>
<keyword evidence="3" id="KW-1185">Reference proteome</keyword>
<organism evidence="2 3">
    <name type="scientific">Armillaria ostoyae</name>
    <name type="common">Armillaria root rot fungus</name>
    <dbReference type="NCBI Taxonomy" id="47428"/>
    <lineage>
        <taxon>Eukaryota</taxon>
        <taxon>Fungi</taxon>
        <taxon>Dikarya</taxon>
        <taxon>Basidiomycota</taxon>
        <taxon>Agaricomycotina</taxon>
        <taxon>Agaricomycetes</taxon>
        <taxon>Agaricomycetidae</taxon>
        <taxon>Agaricales</taxon>
        <taxon>Marasmiineae</taxon>
        <taxon>Physalacriaceae</taxon>
        <taxon>Armillaria</taxon>
    </lineage>
</organism>
<dbReference type="GO" id="GO:0004672">
    <property type="term" value="F:protein kinase activity"/>
    <property type="evidence" value="ECO:0007669"/>
    <property type="project" value="InterPro"/>
</dbReference>
<gene>
    <name evidence="2" type="ORF">ARMOST_20397</name>
</gene>
<dbReference type="EMBL" id="FUEG01000038">
    <property type="protein sequence ID" value="SJL16867.1"/>
    <property type="molecule type" value="Genomic_DNA"/>
</dbReference>
<evidence type="ECO:0000313" key="2">
    <source>
        <dbReference type="EMBL" id="SJL16867.1"/>
    </source>
</evidence>
<dbReference type="InterPro" id="IPR011009">
    <property type="entry name" value="Kinase-like_dom_sf"/>
</dbReference>
<dbReference type="InterPro" id="IPR000719">
    <property type="entry name" value="Prot_kinase_dom"/>
</dbReference>